<accession>A0ABP6UNA0</accession>
<organism evidence="10 11">
    <name type="scientific">Aquimarina addita</name>
    <dbReference type="NCBI Taxonomy" id="870485"/>
    <lineage>
        <taxon>Bacteria</taxon>
        <taxon>Pseudomonadati</taxon>
        <taxon>Bacteroidota</taxon>
        <taxon>Flavobacteriia</taxon>
        <taxon>Flavobacteriales</taxon>
        <taxon>Flavobacteriaceae</taxon>
        <taxon>Aquimarina</taxon>
    </lineage>
</organism>
<feature type="transmembrane region" description="Helical" evidence="8">
    <location>
        <begin position="7"/>
        <end position="25"/>
    </location>
</feature>
<dbReference type="GO" id="GO:0016301">
    <property type="term" value="F:kinase activity"/>
    <property type="evidence" value="ECO:0007669"/>
    <property type="project" value="UniProtKB-KW"/>
</dbReference>
<evidence type="ECO:0000256" key="5">
    <source>
        <dbReference type="ARBA" id="ARBA00022777"/>
    </source>
</evidence>
<dbReference type="InterPro" id="IPR004358">
    <property type="entry name" value="Sig_transdc_His_kin-like_C"/>
</dbReference>
<evidence type="ECO:0000256" key="3">
    <source>
        <dbReference type="ARBA" id="ARBA00022679"/>
    </source>
</evidence>
<keyword evidence="11" id="KW-1185">Reference proteome</keyword>
<dbReference type="EC" id="2.7.13.3" evidence="2"/>
<comment type="catalytic activity">
    <reaction evidence="1">
        <text>ATP + protein L-histidine = ADP + protein N-phospho-L-histidine.</text>
        <dbReference type="EC" id="2.7.13.3"/>
    </reaction>
</comment>
<evidence type="ECO:0000256" key="7">
    <source>
        <dbReference type="ARBA" id="ARBA00023012"/>
    </source>
</evidence>
<dbReference type="PRINTS" id="PR00344">
    <property type="entry name" value="BCTRLSENSOR"/>
</dbReference>
<proteinExistence type="predicted"/>
<keyword evidence="8" id="KW-1133">Transmembrane helix</keyword>
<evidence type="ECO:0000256" key="2">
    <source>
        <dbReference type="ARBA" id="ARBA00012438"/>
    </source>
</evidence>
<keyword evidence="5 10" id="KW-0418">Kinase</keyword>
<keyword evidence="8" id="KW-0812">Transmembrane</keyword>
<dbReference type="Gene3D" id="3.30.565.10">
    <property type="entry name" value="Histidine kinase-like ATPase, C-terminal domain"/>
    <property type="match status" value="1"/>
</dbReference>
<protein>
    <recommendedName>
        <fullName evidence="2">histidine kinase</fullName>
        <ecNumber evidence="2">2.7.13.3</ecNumber>
    </recommendedName>
</protein>
<feature type="domain" description="Histidine kinase" evidence="9">
    <location>
        <begin position="230"/>
        <end position="446"/>
    </location>
</feature>
<keyword evidence="4" id="KW-0547">Nucleotide-binding</keyword>
<keyword evidence="3" id="KW-0808">Transferase</keyword>
<evidence type="ECO:0000313" key="11">
    <source>
        <dbReference type="Proteomes" id="UP001500459"/>
    </source>
</evidence>
<name>A0ABP6UNA0_9FLAO</name>
<keyword evidence="8" id="KW-0472">Membrane</keyword>
<reference evidence="11" key="1">
    <citation type="journal article" date="2019" name="Int. J. Syst. Evol. Microbiol.">
        <title>The Global Catalogue of Microorganisms (GCM) 10K type strain sequencing project: providing services to taxonomists for standard genome sequencing and annotation.</title>
        <authorList>
            <consortium name="The Broad Institute Genomics Platform"/>
            <consortium name="The Broad Institute Genome Sequencing Center for Infectious Disease"/>
            <person name="Wu L."/>
            <person name="Ma J."/>
        </authorList>
    </citation>
    <scope>NUCLEOTIDE SEQUENCE [LARGE SCALE GENOMIC DNA]</scope>
    <source>
        <strain evidence="11">JCM 17106</strain>
    </source>
</reference>
<comment type="caution">
    <text evidence="10">The sequence shown here is derived from an EMBL/GenBank/DDBJ whole genome shotgun (WGS) entry which is preliminary data.</text>
</comment>
<dbReference type="SMART" id="SM00387">
    <property type="entry name" value="HATPase_c"/>
    <property type="match status" value="1"/>
</dbReference>
<keyword evidence="6" id="KW-0067">ATP-binding</keyword>
<dbReference type="InterPro" id="IPR005467">
    <property type="entry name" value="His_kinase_dom"/>
</dbReference>
<dbReference type="EMBL" id="BAABCW010000013">
    <property type="protein sequence ID" value="GAA3514235.1"/>
    <property type="molecule type" value="Genomic_DNA"/>
</dbReference>
<evidence type="ECO:0000313" key="10">
    <source>
        <dbReference type="EMBL" id="GAA3514235.1"/>
    </source>
</evidence>
<evidence type="ECO:0000256" key="8">
    <source>
        <dbReference type="SAM" id="Phobius"/>
    </source>
</evidence>
<evidence type="ECO:0000256" key="6">
    <source>
        <dbReference type="ARBA" id="ARBA00022840"/>
    </source>
</evidence>
<dbReference type="SUPFAM" id="SSF55874">
    <property type="entry name" value="ATPase domain of HSP90 chaperone/DNA topoisomerase II/histidine kinase"/>
    <property type="match status" value="1"/>
</dbReference>
<dbReference type="Proteomes" id="UP001500459">
    <property type="component" value="Unassembled WGS sequence"/>
</dbReference>
<dbReference type="InterPro" id="IPR036890">
    <property type="entry name" value="HATPase_C_sf"/>
</dbReference>
<evidence type="ECO:0000256" key="4">
    <source>
        <dbReference type="ARBA" id="ARBA00022741"/>
    </source>
</evidence>
<dbReference type="PANTHER" id="PTHR42878">
    <property type="entry name" value="TWO-COMPONENT HISTIDINE KINASE"/>
    <property type="match status" value="1"/>
</dbReference>
<dbReference type="Pfam" id="PF02518">
    <property type="entry name" value="HATPase_c"/>
    <property type="match status" value="1"/>
</dbReference>
<feature type="transmembrane region" description="Helical" evidence="8">
    <location>
        <begin position="31"/>
        <end position="51"/>
    </location>
</feature>
<dbReference type="PANTHER" id="PTHR42878:SF7">
    <property type="entry name" value="SENSOR HISTIDINE KINASE GLRK"/>
    <property type="match status" value="1"/>
</dbReference>
<dbReference type="InterPro" id="IPR050351">
    <property type="entry name" value="BphY/WalK/GraS-like"/>
</dbReference>
<evidence type="ECO:0000256" key="1">
    <source>
        <dbReference type="ARBA" id="ARBA00000085"/>
    </source>
</evidence>
<dbReference type="InterPro" id="IPR003594">
    <property type="entry name" value="HATPase_dom"/>
</dbReference>
<evidence type="ECO:0000259" key="9">
    <source>
        <dbReference type="PROSITE" id="PS50109"/>
    </source>
</evidence>
<keyword evidence="7" id="KW-0902">Two-component regulatory system</keyword>
<dbReference type="RefSeq" id="WP_344928847.1">
    <property type="nucleotide sequence ID" value="NZ_BAABCW010000013.1"/>
</dbReference>
<gene>
    <name evidence="10" type="ORF">GCM10022393_30200</name>
</gene>
<dbReference type="PROSITE" id="PS50109">
    <property type="entry name" value="HIS_KIN"/>
    <property type="match status" value="1"/>
</dbReference>
<sequence>MTYRKYKIALFIRVTVLFFCLVALASAFSSMYIYGIIAAGVATIFALNYLYTYIIKRFTEMDDFFEAVKYRDFSRWFNEKSGPEDLRQLHKGFNEVNKTIQEINSKKETQYIYLQKIVEMIHTGIVAFNIETGAVLWINDTFQKILNIPTLQNISFIKSRKPKLYTAIFQTNHVEGNTITIDVDQNKIQILISSSVFKIEKDAFKLIVLQNIDSTLNKNESEAWKKLLSVMTHEIMNSIAPISSLAETLQSNIRLSIENGEEYPLEINDLHTGIESIKHRSEGLMKFAKTYRSLSKITHLNLGTVSVKELFENIRHLMQPSLDRKDILFNVVVDASLEIEIDRHLIEQVLINLLLNAIEACQSNTEPKIVLSAHKSVEGDIFIKVADNGKGIPDEIADKIFIPFFTTKKNGSGIGLSLSKQIMLLHNGTIQIHSIEGEGSVLSLVF</sequence>